<dbReference type="PROSITE" id="PS00973">
    <property type="entry name" value="USP_2"/>
    <property type="match status" value="1"/>
</dbReference>
<comment type="catalytic activity">
    <reaction evidence="1 14">
        <text>Thiol-dependent hydrolysis of ester, thioester, amide, peptide and isopeptide bonds formed by the C-terminal Gly of ubiquitin (a 76-residue protein attached to proteins as an intracellular targeting signal).</text>
        <dbReference type="EC" id="3.4.19.12"/>
    </reaction>
</comment>
<comment type="similarity">
    <text evidence="2 14">Belongs to the peptidase C19 family.</text>
</comment>
<feature type="binding site" evidence="12">
    <location>
        <position position="195"/>
    </location>
    <ligand>
        <name>Zn(2+)</name>
        <dbReference type="ChEBI" id="CHEBI:29105"/>
    </ligand>
</feature>
<dbReference type="Pfam" id="PF00443">
    <property type="entry name" value="UCH"/>
    <property type="match status" value="1"/>
</dbReference>
<feature type="binding site" evidence="12">
    <location>
        <position position="208"/>
    </location>
    <ligand>
        <name>Zn(2+)</name>
        <dbReference type="ChEBI" id="CHEBI:29105"/>
    </ligand>
</feature>
<feature type="binding site" evidence="12">
    <location>
        <position position="178"/>
    </location>
    <ligand>
        <name>Zn(2+)</name>
        <dbReference type="ChEBI" id="CHEBI:29105"/>
    </ligand>
</feature>
<accession>A0A1V6T3R7</accession>
<dbReference type="SUPFAM" id="SSF57850">
    <property type="entry name" value="RING/U-box"/>
    <property type="match status" value="2"/>
</dbReference>
<dbReference type="CDD" id="cd14385">
    <property type="entry name" value="UBA1_spUBP14_like"/>
    <property type="match status" value="1"/>
</dbReference>
<feature type="domain" description="UBA" evidence="15">
    <location>
        <begin position="569"/>
        <end position="618"/>
    </location>
</feature>
<dbReference type="InterPro" id="IPR028889">
    <property type="entry name" value="USP"/>
</dbReference>
<dbReference type="GO" id="GO:0005829">
    <property type="term" value="C:cytosol"/>
    <property type="evidence" value="ECO:0007669"/>
    <property type="project" value="TreeGrafter"/>
</dbReference>
<feature type="domain" description="USP" evidence="16">
    <location>
        <begin position="302"/>
        <end position="772"/>
    </location>
</feature>
<evidence type="ECO:0000259" key="16">
    <source>
        <dbReference type="PROSITE" id="PS50235"/>
    </source>
</evidence>
<evidence type="ECO:0000256" key="7">
    <source>
        <dbReference type="ARBA" id="ARBA00022786"/>
    </source>
</evidence>
<evidence type="ECO:0000256" key="9">
    <source>
        <dbReference type="ARBA" id="ARBA00022807"/>
    </source>
</evidence>
<organism evidence="18 19">
    <name type="scientific">Penicillium steckii</name>
    <dbReference type="NCBI Taxonomy" id="303698"/>
    <lineage>
        <taxon>Eukaryota</taxon>
        <taxon>Fungi</taxon>
        <taxon>Dikarya</taxon>
        <taxon>Ascomycota</taxon>
        <taxon>Pezizomycotina</taxon>
        <taxon>Eurotiomycetes</taxon>
        <taxon>Eurotiomycetidae</taxon>
        <taxon>Eurotiales</taxon>
        <taxon>Aspergillaceae</taxon>
        <taxon>Penicillium</taxon>
    </lineage>
</organism>
<dbReference type="GO" id="GO:0008270">
    <property type="term" value="F:zinc ion binding"/>
    <property type="evidence" value="ECO:0007669"/>
    <property type="project" value="UniProtKB-KW"/>
</dbReference>
<dbReference type="Gene3D" id="3.30.40.10">
    <property type="entry name" value="Zinc/RING finger domain, C3HC4 (zinc finger)"/>
    <property type="match status" value="2"/>
</dbReference>
<dbReference type="STRING" id="303698.A0A1V6T3R7"/>
<dbReference type="Pfam" id="PF02148">
    <property type="entry name" value="zf-UBP"/>
    <property type="match status" value="1"/>
</dbReference>
<feature type="domain" description="UBA" evidence="15">
    <location>
        <begin position="640"/>
        <end position="680"/>
    </location>
</feature>
<evidence type="ECO:0000256" key="11">
    <source>
        <dbReference type="PIRSR" id="PIRSR016308-1"/>
    </source>
</evidence>
<dbReference type="PIRSF" id="PIRSF016308">
    <property type="entry name" value="UBP"/>
    <property type="match status" value="1"/>
</dbReference>
<comment type="caution">
    <text evidence="18">The sequence shown here is derived from an EMBL/GenBank/DDBJ whole genome shotgun (WGS) entry which is preliminary data.</text>
</comment>
<dbReference type="PROSITE" id="PS50235">
    <property type="entry name" value="USP_3"/>
    <property type="match status" value="1"/>
</dbReference>
<gene>
    <name evidence="18" type="ORF">PENSTE_c013G08949</name>
</gene>
<dbReference type="InterPro" id="IPR018200">
    <property type="entry name" value="USP_CS"/>
</dbReference>
<dbReference type="InterPro" id="IPR009060">
    <property type="entry name" value="UBA-like_sf"/>
</dbReference>
<evidence type="ECO:0000259" key="15">
    <source>
        <dbReference type="PROSITE" id="PS50030"/>
    </source>
</evidence>
<keyword evidence="6 13" id="KW-0863">Zinc-finger</keyword>
<dbReference type="Gene3D" id="3.90.70.10">
    <property type="entry name" value="Cysteine proteinases"/>
    <property type="match status" value="1"/>
</dbReference>
<dbReference type="PANTHER" id="PTHR24006:SF664">
    <property type="entry name" value="UBIQUITIN CARBOXYL-TERMINAL HYDROLASE"/>
    <property type="match status" value="1"/>
</dbReference>
<evidence type="ECO:0000259" key="17">
    <source>
        <dbReference type="PROSITE" id="PS50271"/>
    </source>
</evidence>
<dbReference type="SMART" id="SM00165">
    <property type="entry name" value="UBA"/>
    <property type="match status" value="2"/>
</dbReference>
<evidence type="ECO:0000313" key="18">
    <source>
        <dbReference type="EMBL" id="OQE20403.1"/>
    </source>
</evidence>
<evidence type="ECO:0000256" key="4">
    <source>
        <dbReference type="ARBA" id="ARBA00022723"/>
    </source>
</evidence>
<dbReference type="PROSITE" id="PS00972">
    <property type="entry name" value="USP_1"/>
    <property type="match status" value="1"/>
</dbReference>
<reference evidence="19" key="1">
    <citation type="journal article" date="2017" name="Nat. Microbiol.">
        <title>Global analysis of biosynthetic gene clusters reveals vast potential of secondary metabolite production in Penicillium species.</title>
        <authorList>
            <person name="Nielsen J.C."/>
            <person name="Grijseels S."/>
            <person name="Prigent S."/>
            <person name="Ji B."/>
            <person name="Dainat J."/>
            <person name="Nielsen K.F."/>
            <person name="Frisvad J.C."/>
            <person name="Workman M."/>
            <person name="Nielsen J."/>
        </authorList>
    </citation>
    <scope>NUCLEOTIDE SEQUENCE [LARGE SCALE GENOMIC DNA]</scope>
    <source>
        <strain evidence="19">IBT 24891</strain>
    </source>
</reference>
<evidence type="ECO:0000256" key="3">
    <source>
        <dbReference type="ARBA" id="ARBA00022670"/>
    </source>
</evidence>
<dbReference type="InterPro" id="IPR001607">
    <property type="entry name" value="Znf_UBP"/>
</dbReference>
<dbReference type="FunFam" id="3.30.40.10:FF:000587">
    <property type="entry name" value="Ubiquitin carboxyl-terminal hydrolase"/>
    <property type="match status" value="1"/>
</dbReference>
<feature type="binding site" evidence="12">
    <location>
        <position position="175"/>
    </location>
    <ligand>
        <name>Zn(2+)</name>
        <dbReference type="ChEBI" id="CHEBI:29105"/>
    </ligand>
</feature>
<dbReference type="GO" id="GO:0004843">
    <property type="term" value="F:cysteine-type deubiquitinase activity"/>
    <property type="evidence" value="ECO:0007669"/>
    <property type="project" value="UniProtKB-UniRule"/>
</dbReference>
<evidence type="ECO:0000256" key="10">
    <source>
        <dbReference type="ARBA" id="ARBA00022833"/>
    </source>
</evidence>
<dbReference type="FunFam" id="3.90.70.10:FF:000144">
    <property type="entry name" value="Ubiquitinyl hydrolase 1"/>
    <property type="match status" value="1"/>
</dbReference>
<evidence type="ECO:0000256" key="1">
    <source>
        <dbReference type="ARBA" id="ARBA00000707"/>
    </source>
</evidence>
<evidence type="ECO:0000256" key="5">
    <source>
        <dbReference type="ARBA" id="ARBA00022737"/>
    </source>
</evidence>
<dbReference type="GO" id="GO:0005634">
    <property type="term" value="C:nucleus"/>
    <property type="evidence" value="ECO:0007669"/>
    <property type="project" value="TreeGrafter"/>
</dbReference>
<dbReference type="PROSITE" id="PS50030">
    <property type="entry name" value="UBA"/>
    <property type="match status" value="2"/>
</dbReference>
<dbReference type="InterPro" id="IPR016652">
    <property type="entry name" value="Ubiquitinyl_hydrolase"/>
</dbReference>
<evidence type="ECO:0000256" key="2">
    <source>
        <dbReference type="ARBA" id="ARBA00009085"/>
    </source>
</evidence>
<dbReference type="PANTHER" id="PTHR24006">
    <property type="entry name" value="UBIQUITIN CARBOXYL-TERMINAL HYDROLASE"/>
    <property type="match status" value="1"/>
</dbReference>
<dbReference type="SMART" id="SM00290">
    <property type="entry name" value="ZnF_UBP"/>
    <property type="match status" value="2"/>
</dbReference>
<dbReference type="InterPro" id="IPR015940">
    <property type="entry name" value="UBA"/>
</dbReference>
<dbReference type="FunFam" id="1.10.8.10:FF:000086">
    <property type="entry name" value="Ubiquitin carboxyl-terminal hydrolase"/>
    <property type="match status" value="1"/>
</dbReference>
<proteinExistence type="inferred from homology"/>
<evidence type="ECO:0000256" key="8">
    <source>
        <dbReference type="ARBA" id="ARBA00022801"/>
    </source>
</evidence>
<dbReference type="SUPFAM" id="SSF46934">
    <property type="entry name" value="UBA-like"/>
    <property type="match status" value="1"/>
</dbReference>
<dbReference type="FunFam" id="1.10.8.10:FF:000103">
    <property type="entry name" value="Ubiquitin carboxyl-terminal hydrolase"/>
    <property type="match status" value="1"/>
</dbReference>
<dbReference type="SUPFAM" id="SSF54001">
    <property type="entry name" value="Cysteine proteinases"/>
    <property type="match status" value="1"/>
</dbReference>
<dbReference type="EC" id="3.4.19.12" evidence="14"/>
<sequence>MACVHSEAPDLSPPGPFQSVYREDCTQCFDSIDDELGLNVCLQCFNGGCVGDRDHAKLHYQRFGHSLALNIKRTPKQIQRDEPPPKISKLAIAAETEEDRYDVVTSVMCYACAVENVDKTYGNLPVVIDGIMNAMTFSRKEEVKAWEQEFVPCEHTLCMVQQENENKDGKDSSQCSACDLKENLWICLECGNIACGRSQFGGSKGNSHALAHADAVSHAAAVKLGSITAEGSADIYCYKCNEERTDPELAAHLAHWGIYLAGREKTEKSLMEMQVEHNMKWEFSMTSEDGRELPPVFGPGFTGLSNLGNSCYLSSILQCIFATHGFQERYYYPDSEPPLTDAPAQDLETQMRKLADGLLSGRYSKPDPRLAASADASEIAHQKGLSPAMFKYLVGQGHEEFATMRQQDAFEFLLHVFKSISLSKQPQDKVNPVQDFRFQVEQRLQCLSCRKVRYKVDEQDNISVAVPARRLETNKDQFEPVTLTECLDIFTSEEAVELTCPGCNSDKGFSKKASFKTLPRELAVNARRFELVNWVPTKLDIPVVVDDAPLDFGRYLSKGHDETEEILPEVEEKVTFTANPGVMEQLMSMGFPAPRCEKALHATGNADPDAAMNWLFAHMEDPDIDEPLVLDQSVNKTGDTQDEGKVAQLGEMGIEPARARKALAATDGDVNRAVDWVFSHPDDGLEEESEATENMQQGTPGYDSLPAFYQLRSIVCHKGTSVHAGHYVAFVRKALPGQETLSWVLFNDEKVVQVEDVESMRKTAYMYFFTRV</sequence>
<keyword evidence="5" id="KW-0677">Repeat</keyword>
<dbReference type="InterPro" id="IPR050164">
    <property type="entry name" value="Peptidase_C19"/>
</dbReference>
<dbReference type="AlphaFoldDB" id="A0A1V6T3R7"/>
<dbReference type="FunFam" id="3.30.40.10:FF:000396">
    <property type="entry name" value="Ubiquitin carboxyl-terminal hydrolase"/>
    <property type="match status" value="1"/>
</dbReference>
<dbReference type="Pfam" id="PF00627">
    <property type="entry name" value="UBA"/>
    <property type="match status" value="2"/>
</dbReference>
<dbReference type="Proteomes" id="UP000191285">
    <property type="component" value="Unassembled WGS sequence"/>
</dbReference>
<dbReference type="PROSITE" id="PS50271">
    <property type="entry name" value="ZF_UBP"/>
    <property type="match status" value="1"/>
</dbReference>
<feature type="active site" description="Proton acceptor" evidence="11">
    <location>
        <position position="726"/>
    </location>
</feature>
<evidence type="ECO:0000256" key="13">
    <source>
        <dbReference type="PROSITE-ProRule" id="PRU00502"/>
    </source>
</evidence>
<keyword evidence="19" id="KW-1185">Reference proteome</keyword>
<keyword evidence="3 14" id="KW-0645">Protease</keyword>
<keyword evidence="7 14" id="KW-0833">Ubl conjugation pathway</keyword>
<dbReference type="OrthoDB" id="361536at2759"/>
<dbReference type="EMBL" id="MLKD01000013">
    <property type="protein sequence ID" value="OQE20403.1"/>
    <property type="molecule type" value="Genomic_DNA"/>
</dbReference>
<protein>
    <recommendedName>
        <fullName evidence="14">Ubiquitin carboxyl-terminal hydrolase</fullName>
        <ecNumber evidence="14">3.4.19.12</ecNumber>
    </recommendedName>
</protein>
<dbReference type="CDD" id="cd14386">
    <property type="entry name" value="UBA2_UBP5"/>
    <property type="match status" value="1"/>
</dbReference>
<feature type="domain" description="UBP-type" evidence="17">
    <location>
        <begin position="151"/>
        <end position="260"/>
    </location>
</feature>
<dbReference type="InterPro" id="IPR013083">
    <property type="entry name" value="Znf_RING/FYVE/PHD"/>
</dbReference>
<dbReference type="Gene3D" id="1.10.8.10">
    <property type="entry name" value="DNA helicase RuvA subunit, C-terminal domain"/>
    <property type="match status" value="2"/>
</dbReference>
<evidence type="ECO:0000313" key="19">
    <source>
        <dbReference type="Proteomes" id="UP000191285"/>
    </source>
</evidence>
<evidence type="ECO:0000256" key="14">
    <source>
        <dbReference type="RuleBase" id="RU366025"/>
    </source>
</evidence>
<dbReference type="Pfam" id="PF17807">
    <property type="entry name" value="zf-UBP_var"/>
    <property type="match status" value="1"/>
</dbReference>
<evidence type="ECO:0000256" key="12">
    <source>
        <dbReference type="PIRSR" id="PIRSR016308-3"/>
    </source>
</evidence>
<dbReference type="CDD" id="cd02658">
    <property type="entry name" value="Peptidase_C19B"/>
    <property type="match status" value="1"/>
</dbReference>
<name>A0A1V6T3R7_9EURO</name>
<dbReference type="InterPro" id="IPR041432">
    <property type="entry name" value="UBP13_Znf-UBP_var"/>
</dbReference>
<feature type="active site" description="Nucleophile" evidence="11">
    <location>
        <position position="311"/>
    </location>
</feature>
<dbReference type="InterPro" id="IPR038765">
    <property type="entry name" value="Papain-like_cys_pep_sf"/>
</dbReference>
<keyword evidence="9 14" id="KW-0788">Thiol protease</keyword>
<keyword evidence="4 12" id="KW-0479">Metal-binding</keyword>
<dbReference type="GO" id="GO:0016579">
    <property type="term" value="P:protein deubiquitination"/>
    <property type="evidence" value="ECO:0007669"/>
    <property type="project" value="InterPro"/>
</dbReference>
<keyword evidence="10 12" id="KW-0862">Zinc</keyword>
<dbReference type="InterPro" id="IPR001394">
    <property type="entry name" value="Peptidase_C19_UCH"/>
</dbReference>
<dbReference type="GO" id="GO:0006508">
    <property type="term" value="P:proteolysis"/>
    <property type="evidence" value="ECO:0007669"/>
    <property type="project" value="UniProtKB-KW"/>
</dbReference>
<keyword evidence="8 14" id="KW-0378">Hydrolase</keyword>
<evidence type="ECO:0000256" key="6">
    <source>
        <dbReference type="ARBA" id="ARBA00022771"/>
    </source>
</evidence>